<organism evidence="3 4">
    <name type="scientific">Sphaerobolus stellatus (strain SS14)</name>
    <dbReference type="NCBI Taxonomy" id="990650"/>
    <lineage>
        <taxon>Eukaryota</taxon>
        <taxon>Fungi</taxon>
        <taxon>Dikarya</taxon>
        <taxon>Basidiomycota</taxon>
        <taxon>Agaricomycotina</taxon>
        <taxon>Agaricomycetes</taxon>
        <taxon>Phallomycetidae</taxon>
        <taxon>Geastrales</taxon>
        <taxon>Sphaerobolaceae</taxon>
        <taxon>Sphaerobolus</taxon>
    </lineage>
</organism>
<name>A0A0C9TNE5_SPHS4</name>
<sequence>MTRIAATGAEQSFIQLYGPGGALNSQTTESQYIEALQGSTSSPSTPKPKSADTHQHTITRMMLSKIGTDEQHLPELDDKLVSLAQARAEVQRQEQELVDAVQTACKSGHIQVKLGSSAAWDTVSTSTSTIIKRASSHPRSSARYLPYRRLIVAQDRVWRKQQTALLNYIKRLEGRLSKLESDGLVISKFGRRLSKVENDLPIISKLARRVIKVQDERDFAAGFPERQRESDCDVYDLLGSDGLVSGANEEPEEETGSYGEEDPYIPSEQSLIDATIMKDAPGSGRIPGRPPLMDPKHWKELRSRNAWAM</sequence>
<dbReference type="HOGENOM" id="CLU_078325_0_0_1"/>
<feature type="compositionally biased region" description="Acidic residues" evidence="2">
    <location>
        <begin position="249"/>
        <end position="263"/>
    </location>
</feature>
<protein>
    <submittedName>
        <fullName evidence="3">Uncharacterized protein</fullName>
    </submittedName>
</protein>
<feature type="region of interest" description="Disordered" evidence="2">
    <location>
        <begin position="241"/>
        <end position="265"/>
    </location>
</feature>
<evidence type="ECO:0000313" key="4">
    <source>
        <dbReference type="Proteomes" id="UP000054279"/>
    </source>
</evidence>
<accession>A0A0C9TNE5</accession>
<reference evidence="3 4" key="1">
    <citation type="submission" date="2014-06" db="EMBL/GenBank/DDBJ databases">
        <title>Evolutionary Origins and Diversification of the Mycorrhizal Mutualists.</title>
        <authorList>
            <consortium name="DOE Joint Genome Institute"/>
            <consortium name="Mycorrhizal Genomics Consortium"/>
            <person name="Kohler A."/>
            <person name="Kuo A."/>
            <person name="Nagy L.G."/>
            <person name="Floudas D."/>
            <person name="Copeland A."/>
            <person name="Barry K.W."/>
            <person name="Cichocki N."/>
            <person name="Veneault-Fourrey C."/>
            <person name="LaButti K."/>
            <person name="Lindquist E.A."/>
            <person name="Lipzen A."/>
            <person name="Lundell T."/>
            <person name="Morin E."/>
            <person name="Murat C."/>
            <person name="Riley R."/>
            <person name="Ohm R."/>
            <person name="Sun H."/>
            <person name="Tunlid A."/>
            <person name="Henrissat B."/>
            <person name="Grigoriev I.V."/>
            <person name="Hibbett D.S."/>
            <person name="Martin F."/>
        </authorList>
    </citation>
    <scope>NUCLEOTIDE SEQUENCE [LARGE SCALE GENOMIC DNA]</scope>
    <source>
        <strain evidence="3 4">SS14</strain>
    </source>
</reference>
<keyword evidence="4" id="KW-1185">Reference proteome</keyword>
<keyword evidence="1" id="KW-0175">Coiled coil</keyword>
<evidence type="ECO:0000313" key="3">
    <source>
        <dbReference type="EMBL" id="KIJ31528.1"/>
    </source>
</evidence>
<proteinExistence type="predicted"/>
<dbReference type="AlphaFoldDB" id="A0A0C9TNE5"/>
<dbReference type="EMBL" id="KN837241">
    <property type="protein sequence ID" value="KIJ31528.1"/>
    <property type="molecule type" value="Genomic_DNA"/>
</dbReference>
<gene>
    <name evidence="3" type="ORF">M422DRAFT_266777</name>
</gene>
<evidence type="ECO:0000256" key="2">
    <source>
        <dbReference type="SAM" id="MobiDB-lite"/>
    </source>
</evidence>
<feature type="coiled-coil region" evidence="1">
    <location>
        <begin position="76"/>
        <end position="103"/>
    </location>
</feature>
<dbReference type="Proteomes" id="UP000054279">
    <property type="component" value="Unassembled WGS sequence"/>
</dbReference>
<evidence type="ECO:0000256" key="1">
    <source>
        <dbReference type="SAM" id="Coils"/>
    </source>
</evidence>